<proteinExistence type="inferred from homology"/>
<dbReference type="Proteomes" id="UP001516400">
    <property type="component" value="Unassembled WGS sequence"/>
</dbReference>
<comment type="similarity">
    <text evidence="2">Belongs to the SLC29A/ENT transporter (TC 2.A.57) family.</text>
</comment>
<evidence type="ECO:0000313" key="9">
    <source>
        <dbReference type="Proteomes" id="UP001516400"/>
    </source>
</evidence>
<feature type="transmembrane region" description="Helical" evidence="7">
    <location>
        <begin position="116"/>
        <end position="136"/>
    </location>
</feature>
<evidence type="ECO:0000256" key="4">
    <source>
        <dbReference type="ARBA" id="ARBA00022692"/>
    </source>
</evidence>
<dbReference type="InterPro" id="IPR002259">
    <property type="entry name" value="Eqnu_transpt"/>
</dbReference>
<keyword evidence="9" id="KW-1185">Reference proteome</keyword>
<dbReference type="Pfam" id="PF01733">
    <property type="entry name" value="Nucleoside_tran"/>
    <property type="match status" value="2"/>
</dbReference>
<protein>
    <recommendedName>
        <fullName evidence="10">Equilibrative nucleoside transporter 3</fullName>
    </recommendedName>
</protein>
<feature type="transmembrane region" description="Helical" evidence="7">
    <location>
        <begin position="145"/>
        <end position="165"/>
    </location>
</feature>
<feature type="transmembrane region" description="Helical" evidence="7">
    <location>
        <begin position="177"/>
        <end position="205"/>
    </location>
</feature>
<evidence type="ECO:0000313" key="8">
    <source>
        <dbReference type="EMBL" id="KAL3266082.1"/>
    </source>
</evidence>
<keyword evidence="3" id="KW-0813">Transport</keyword>
<sequence>MPKLLIYQIEMAHSGKQPLLQSNQDLDSDLDGDDISEVTLDAVVRNTSKISPGQTMDKYYLTYFSFYLLGIVVIIPWSFFVTANDYWMYKFRDTNTNLSQFMNEKQTTLQVEFTSFLNVAACVPTLLFLILNIYLVKRVSLNKRVLTAMFLMLVLFVMTVIFVNIDTDDWQDQFFVVTMLTMIVLNGCSAILSGSIFGIVGNFSAIYITAVNSGQSLGGIFAAIAEVICLAIGASSTHAAFVYFMIGSTTILLGIIGYLLMVNTIFFKYNIGVKPLEKLSTSSSQNGDVDYAVIFKKTWTVGVTCFMVLFVTTCVSPGVTVLVESEGKGHSKWSDIFFVPVINYLLFNVSDYIGRLSAGRLRKPNNLVLLMVLSFQD</sequence>
<dbReference type="EMBL" id="JABFTP020000001">
    <property type="protein sequence ID" value="KAL3266082.1"/>
    <property type="molecule type" value="Genomic_DNA"/>
</dbReference>
<evidence type="ECO:0000256" key="6">
    <source>
        <dbReference type="ARBA" id="ARBA00023136"/>
    </source>
</evidence>
<dbReference type="PRINTS" id="PR01130">
    <property type="entry name" value="DERENTRNSPRT"/>
</dbReference>
<dbReference type="GO" id="GO:0022857">
    <property type="term" value="F:transmembrane transporter activity"/>
    <property type="evidence" value="ECO:0007669"/>
    <property type="project" value="UniProtKB-ARBA"/>
</dbReference>
<comment type="subcellular location">
    <subcellularLocation>
        <location evidence="1">Membrane</location>
        <topology evidence="1">Multi-pass membrane protein</topology>
    </subcellularLocation>
</comment>
<feature type="transmembrane region" description="Helical" evidence="7">
    <location>
        <begin position="301"/>
        <end position="323"/>
    </location>
</feature>
<evidence type="ECO:0000256" key="1">
    <source>
        <dbReference type="ARBA" id="ARBA00004141"/>
    </source>
</evidence>
<evidence type="ECO:0000256" key="2">
    <source>
        <dbReference type="ARBA" id="ARBA00007965"/>
    </source>
</evidence>
<comment type="caution">
    <text evidence="8">The sequence shown here is derived from an EMBL/GenBank/DDBJ whole genome shotgun (WGS) entry which is preliminary data.</text>
</comment>
<name>A0ABD2MIP4_9CUCU</name>
<keyword evidence="4 7" id="KW-0812">Transmembrane</keyword>
<dbReference type="PANTHER" id="PTHR10332:SF88">
    <property type="entry name" value="EQUILIBRATIVE NUCLEOSIDE TRANSPORTER 1, ISOFORM A"/>
    <property type="match status" value="1"/>
</dbReference>
<evidence type="ECO:0008006" key="10">
    <source>
        <dbReference type="Google" id="ProtNLM"/>
    </source>
</evidence>
<evidence type="ECO:0000256" key="7">
    <source>
        <dbReference type="SAM" id="Phobius"/>
    </source>
</evidence>
<reference evidence="8 9" key="1">
    <citation type="journal article" date="2021" name="BMC Biol.">
        <title>Horizontally acquired antibacterial genes associated with adaptive radiation of ladybird beetles.</title>
        <authorList>
            <person name="Li H.S."/>
            <person name="Tang X.F."/>
            <person name="Huang Y.H."/>
            <person name="Xu Z.Y."/>
            <person name="Chen M.L."/>
            <person name="Du X.Y."/>
            <person name="Qiu B.Y."/>
            <person name="Chen P.T."/>
            <person name="Zhang W."/>
            <person name="Slipinski A."/>
            <person name="Escalona H.E."/>
            <person name="Waterhouse R.M."/>
            <person name="Zwick A."/>
            <person name="Pang H."/>
        </authorList>
    </citation>
    <scope>NUCLEOTIDE SEQUENCE [LARGE SCALE GENOMIC DNA]</scope>
    <source>
        <strain evidence="8">SYSU2018</strain>
    </source>
</reference>
<evidence type="ECO:0000256" key="3">
    <source>
        <dbReference type="ARBA" id="ARBA00022448"/>
    </source>
</evidence>
<feature type="transmembrane region" description="Helical" evidence="7">
    <location>
        <begin position="59"/>
        <end position="80"/>
    </location>
</feature>
<organism evidence="8 9">
    <name type="scientific">Cryptolaemus montrouzieri</name>
    <dbReference type="NCBI Taxonomy" id="559131"/>
    <lineage>
        <taxon>Eukaryota</taxon>
        <taxon>Metazoa</taxon>
        <taxon>Ecdysozoa</taxon>
        <taxon>Arthropoda</taxon>
        <taxon>Hexapoda</taxon>
        <taxon>Insecta</taxon>
        <taxon>Pterygota</taxon>
        <taxon>Neoptera</taxon>
        <taxon>Endopterygota</taxon>
        <taxon>Coleoptera</taxon>
        <taxon>Polyphaga</taxon>
        <taxon>Cucujiformia</taxon>
        <taxon>Coccinelloidea</taxon>
        <taxon>Coccinellidae</taxon>
        <taxon>Scymninae</taxon>
        <taxon>Scymnini</taxon>
        <taxon>Cryptolaemus</taxon>
    </lineage>
</organism>
<keyword evidence="6 7" id="KW-0472">Membrane</keyword>
<dbReference type="GO" id="GO:0015858">
    <property type="term" value="P:nucleoside transport"/>
    <property type="evidence" value="ECO:0007669"/>
    <property type="project" value="UniProtKB-ARBA"/>
</dbReference>
<dbReference type="PANTHER" id="PTHR10332">
    <property type="entry name" value="EQUILIBRATIVE NUCLEOSIDE TRANSPORTER"/>
    <property type="match status" value="1"/>
</dbReference>
<gene>
    <name evidence="8" type="ORF">HHI36_010268</name>
</gene>
<dbReference type="AlphaFoldDB" id="A0ABD2MIP4"/>
<dbReference type="GO" id="GO:0016020">
    <property type="term" value="C:membrane"/>
    <property type="evidence" value="ECO:0007669"/>
    <property type="project" value="UniProtKB-SubCell"/>
</dbReference>
<dbReference type="PIRSF" id="PIRSF016379">
    <property type="entry name" value="ENT"/>
    <property type="match status" value="1"/>
</dbReference>
<keyword evidence="5 7" id="KW-1133">Transmembrane helix</keyword>
<feature type="transmembrane region" description="Helical" evidence="7">
    <location>
        <begin position="335"/>
        <end position="354"/>
    </location>
</feature>
<evidence type="ECO:0000256" key="5">
    <source>
        <dbReference type="ARBA" id="ARBA00022989"/>
    </source>
</evidence>
<accession>A0ABD2MIP4</accession>
<feature type="transmembrane region" description="Helical" evidence="7">
    <location>
        <begin position="240"/>
        <end position="261"/>
    </location>
</feature>